<feature type="transmembrane region" description="Helical" evidence="1">
    <location>
        <begin position="147"/>
        <end position="166"/>
    </location>
</feature>
<keyword evidence="1" id="KW-1133">Transmembrane helix</keyword>
<feature type="transmembrane region" description="Helical" evidence="1">
    <location>
        <begin position="122"/>
        <end position="140"/>
    </location>
</feature>
<evidence type="ECO:0000313" key="3">
    <source>
        <dbReference type="Proteomes" id="UP000655208"/>
    </source>
</evidence>
<organism evidence="2 3">
    <name type="scientific">Nakamurella endophytica</name>
    <dbReference type="NCBI Taxonomy" id="1748367"/>
    <lineage>
        <taxon>Bacteria</taxon>
        <taxon>Bacillati</taxon>
        <taxon>Actinomycetota</taxon>
        <taxon>Actinomycetes</taxon>
        <taxon>Nakamurellales</taxon>
        <taxon>Nakamurellaceae</taxon>
        <taxon>Nakamurella</taxon>
    </lineage>
</organism>
<accession>A0A917WAV3</accession>
<keyword evidence="1" id="KW-0812">Transmembrane</keyword>
<dbReference type="EMBL" id="BMNA01000001">
    <property type="protein sequence ID" value="GGL85456.1"/>
    <property type="molecule type" value="Genomic_DNA"/>
</dbReference>
<protein>
    <submittedName>
        <fullName evidence="2">Uncharacterized protein</fullName>
    </submittedName>
</protein>
<reference evidence="2" key="2">
    <citation type="submission" date="2020-09" db="EMBL/GenBank/DDBJ databases">
        <authorList>
            <person name="Sun Q."/>
            <person name="Zhou Y."/>
        </authorList>
    </citation>
    <scope>NUCLEOTIDE SEQUENCE</scope>
    <source>
        <strain evidence="2">CGMCC 4.7308</strain>
    </source>
</reference>
<gene>
    <name evidence="2" type="ORF">GCM10011594_01390</name>
</gene>
<feature type="transmembrane region" description="Helical" evidence="1">
    <location>
        <begin position="56"/>
        <end position="77"/>
    </location>
</feature>
<feature type="transmembrane region" description="Helical" evidence="1">
    <location>
        <begin position="195"/>
        <end position="217"/>
    </location>
</feature>
<evidence type="ECO:0000313" key="2">
    <source>
        <dbReference type="EMBL" id="GGL85456.1"/>
    </source>
</evidence>
<dbReference type="Proteomes" id="UP000655208">
    <property type="component" value="Unassembled WGS sequence"/>
</dbReference>
<sequence>MFVCVVLLALRADRPGWAVPAGFLAGALRPTGVALAVPAAVELAQRWRRWTPAERLAGAAAVAAPPAGTAAFLWWAGHAFGDALAPLRAQTRPGLRGGVAHDPFTTVVQAVRGLLSGSPADATLLLHLPWIAVAVLLLVAGRRRLPASFTAFAGTMVAVGLTAPGFASFERYAAAGLPLLVTAAALLDTPRRRRVAAVLGAACLVGYSLVAFLHWYVP</sequence>
<feature type="transmembrane region" description="Helical" evidence="1">
    <location>
        <begin position="172"/>
        <end position="188"/>
    </location>
</feature>
<proteinExistence type="predicted"/>
<comment type="caution">
    <text evidence="2">The sequence shown here is derived from an EMBL/GenBank/DDBJ whole genome shotgun (WGS) entry which is preliminary data.</text>
</comment>
<dbReference type="AlphaFoldDB" id="A0A917WAV3"/>
<keyword evidence="3" id="KW-1185">Reference proteome</keyword>
<evidence type="ECO:0000256" key="1">
    <source>
        <dbReference type="SAM" id="Phobius"/>
    </source>
</evidence>
<name>A0A917WAV3_9ACTN</name>
<dbReference type="RefSeq" id="WP_188939605.1">
    <property type="nucleotide sequence ID" value="NZ_BMNA01000001.1"/>
</dbReference>
<reference evidence="2" key="1">
    <citation type="journal article" date="2014" name="Int. J. Syst. Evol. Microbiol.">
        <title>Complete genome sequence of Corynebacterium casei LMG S-19264T (=DSM 44701T), isolated from a smear-ripened cheese.</title>
        <authorList>
            <consortium name="US DOE Joint Genome Institute (JGI-PGF)"/>
            <person name="Walter F."/>
            <person name="Albersmeier A."/>
            <person name="Kalinowski J."/>
            <person name="Ruckert C."/>
        </authorList>
    </citation>
    <scope>NUCLEOTIDE SEQUENCE</scope>
    <source>
        <strain evidence="2">CGMCC 4.7308</strain>
    </source>
</reference>
<keyword evidence="1" id="KW-0472">Membrane</keyword>